<feature type="domain" description="Adenosine/AMP deaminase N-terminal" evidence="13">
    <location>
        <begin position="17"/>
        <end position="98"/>
    </location>
</feature>
<dbReference type="FunFam" id="3.20.20.140:FF:000017">
    <property type="entry name" value="Adenosine deaminase 2"/>
    <property type="match status" value="1"/>
</dbReference>
<feature type="non-terminal residue" evidence="14">
    <location>
        <position position="504"/>
    </location>
</feature>
<dbReference type="PANTHER" id="PTHR11409:SF39">
    <property type="entry name" value="ADENOSINE DEAMINASE 2"/>
    <property type="match status" value="1"/>
</dbReference>
<dbReference type="GO" id="GO:0046103">
    <property type="term" value="P:inosine biosynthetic process"/>
    <property type="evidence" value="ECO:0007669"/>
    <property type="project" value="TreeGrafter"/>
</dbReference>
<evidence type="ECO:0000256" key="6">
    <source>
        <dbReference type="ARBA" id="ARBA00022525"/>
    </source>
</evidence>
<keyword evidence="7" id="KW-0479">Metal-binding</keyword>
<evidence type="ECO:0000259" key="12">
    <source>
        <dbReference type="Pfam" id="PF00962"/>
    </source>
</evidence>
<evidence type="ECO:0000256" key="7">
    <source>
        <dbReference type="ARBA" id="ARBA00022723"/>
    </source>
</evidence>
<organism evidence="14 15">
    <name type="scientific">Brenthis ino</name>
    <name type="common">lesser marbled fritillary</name>
    <dbReference type="NCBI Taxonomy" id="405034"/>
    <lineage>
        <taxon>Eukaryota</taxon>
        <taxon>Metazoa</taxon>
        <taxon>Ecdysozoa</taxon>
        <taxon>Arthropoda</taxon>
        <taxon>Hexapoda</taxon>
        <taxon>Insecta</taxon>
        <taxon>Pterygota</taxon>
        <taxon>Neoptera</taxon>
        <taxon>Endopterygota</taxon>
        <taxon>Lepidoptera</taxon>
        <taxon>Glossata</taxon>
        <taxon>Ditrysia</taxon>
        <taxon>Papilionoidea</taxon>
        <taxon>Nymphalidae</taxon>
        <taxon>Heliconiinae</taxon>
        <taxon>Argynnini</taxon>
        <taxon>Brenthis</taxon>
    </lineage>
</organism>
<dbReference type="InterPro" id="IPR001365">
    <property type="entry name" value="A_deaminase_dom"/>
</dbReference>
<dbReference type="Pfam" id="PF00962">
    <property type="entry name" value="A_deaminase"/>
    <property type="match status" value="1"/>
</dbReference>
<dbReference type="AlphaFoldDB" id="A0A8J9U469"/>
<evidence type="ECO:0000256" key="11">
    <source>
        <dbReference type="SAM" id="SignalP"/>
    </source>
</evidence>
<proteinExistence type="inferred from homology"/>
<protein>
    <recommendedName>
        <fullName evidence="5">Adenosine deaminase</fullName>
        <ecNumber evidence="4">3.5.4.4</ecNumber>
    </recommendedName>
</protein>
<reference evidence="14" key="1">
    <citation type="submission" date="2021-12" db="EMBL/GenBank/DDBJ databases">
        <authorList>
            <person name="Martin H S."/>
        </authorList>
    </citation>
    <scope>NUCLEOTIDE SEQUENCE</scope>
</reference>
<dbReference type="InterPro" id="IPR013659">
    <property type="entry name" value="A_deaminase_N"/>
</dbReference>
<feature type="chain" id="PRO_5035467881" description="Adenosine deaminase" evidence="11">
    <location>
        <begin position="19"/>
        <end position="504"/>
    </location>
</feature>
<dbReference type="Pfam" id="PF08451">
    <property type="entry name" value="A_deaminase_N"/>
    <property type="match status" value="1"/>
</dbReference>
<dbReference type="InterPro" id="IPR006330">
    <property type="entry name" value="Ado/ade_deaminase"/>
</dbReference>
<dbReference type="OrthoDB" id="7202371at2759"/>
<keyword evidence="15" id="KW-1185">Reference proteome</keyword>
<dbReference type="Gene3D" id="3.20.20.140">
    <property type="entry name" value="Metal-dependent hydrolases"/>
    <property type="match status" value="1"/>
</dbReference>
<evidence type="ECO:0000256" key="3">
    <source>
        <dbReference type="ARBA" id="ARBA00006083"/>
    </source>
</evidence>
<comment type="similarity">
    <text evidence="3">Belongs to the metallo-dependent hydrolases superfamily. Adenosine and AMP deaminases family. ADGF subfamily.</text>
</comment>
<sequence length="504" mass="58583">MWAKILCCLIVAVSTVIADDVFEKNLKERNYLLQKELKLMLGSDIVLSDNEEQVNKLLMKLKNNELEYGFNYPQHFNFSKHFFEYKDEVKKSELFKLIQRMPKGAVLHAHDTGILGPDYVLSITYWDDLYVCFEEENILFLFSRNVPTSSCETVWQVMKEARYTSGNVEKFDAKLREHFTLVVEDPNEIYTDINVVWSKFQKYFITTTSLFTYKPVWEQYFYDTLKALRADNIMYLELRSVLPTLYDLDGNEYDTLDTAFSYKQVLDKFKNDYPDFYGAKLIYAPLRYVNVKTIEEYLKVAKKLQNKLPDFLAGFDLVGQEDLGVPIKEFLHVLSNSHKDINYFFHAGETNWYGTSSDENIVDAIVLGTRRIGHAFALAKHPVLIKEVKKRDIGVEVNVVSNSVLKLVDDVRNHPLAIFLANNLPVVISSDDPGMWEAEPLSHDFYVTFVGIASRHADLKLLKKLALNSLYYSTYPNKDKIIYEFEIRWTKFIDSILQNCASVH</sequence>
<evidence type="ECO:0000256" key="5">
    <source>
        <dbReference type="ARBA" id="ARBA00018099"/>
    </source>
</evidence>
<keyword evidence="6" id="KW-0964">Secreted</keyword>
<comment type="subcellular location">
    <subcellularLocation>
        <location evidence="2">Secreted</location>
    </subcellularLocation>
</comment>
<dbReference type="EC" id="3.5.4.4" evidence="4"/>
<evidence type="ECO:0000256" key="8">
    <source>
        <dbReference type="ARBA" id="ARBA00022729"/>
    </source>
</evidence>
<dbReference type="InterPro" id="IPR006331">
    <property type="entry name" value="ADGF"/>
</dbReference>
<evidence type="ECO:0000313" key="14">
    <source>
        <dbReference type="EMBL" id="CAH0713586.1"/>
    </source>
</evidence>
<accession>A0A8J9U469</accession>
<dbReference type="NCBIfam" id="TIGR01431">
    <property type="entry name" value="adm_rel"/>
    <property type="match status" value="1"/>
</dbReference>
<evidence type="ECO:0000256" key="2">
    <source>
        <dbReference type="ARBA" id="ARBA00004613"/>
    </source>
</evidence>
<dbReference type="SUPFAM" id="SSF51556">
    <property type="entry name" value="Metallo-dependent hydrolases"/>
    <property type="match status" value="1"/>
</dbReference>
<dbReference type="GO" id="GO:0046872">
    <property type="term" value="F:metal ion binding"/>
    <property type="evidence" value="ECO:0007669"/>
    <property type="project" value="UniProtKB-KW"/>
</dbReference>
<evidence type="ECO:0000256" key="9">
    <source>
        <dbReference type="ARBA" id="ARBA00022801"/>
    </source>
</evidence>
<gene>
    <name evidence="14" type="ORF">BINO364_LOCUS734</name>
</gene>
<dbReference type="GO" id="GO:0005615">
    <property type="term" value="C:extracellular space"/>
    <property type="evidence" value="ECO:0007669"/>
    <property type="project" value="InterPro"/>
</dbReference>
<comment type="catalytic activity">
    <reaction evidence="10">
        <text>adenosine + H2O + H(+) = inosine + NH4(+)</text>
        <dbReference type="Rhea" id="RHEA:24408"/>
        <dbReference type="ChEBI" id="CHEBI:15377"/>
        <dbReference type="ChEBI" id="CHEBI:15378"/>
        <dbReference type="ChEBI" id="CHEBI:16335"/>
        <dbReference type="ChEBI" id="CHEBI:17596"/>
        <dbReference type="ChEBI" id="CHEBI:28938"/>
        <dbReference type="EC" id="3.5.4.4"/>
    </reaction>
</comment>
<dbReference type="EMBL" id="OV170221">
    <property type="protein sequence ID" value="CAH0713586.1"/>
    <property type="molecule type" value="Genomic_DNA"/>
</dbReference>
<feature type="signal peptide" evidence="11">
    <location>
        <begin position="1"/>
        <end position="18"/>
    </location>
</feature>
<evidence type="ECO:0000256" key="1">
    <source>
        <dbReference type="ARBA" id="ARBA00001947"/>
    </source>
</evidence>
<name>A0A8J9U469_9NEOP</name>
<evidence type="ECO:0000256" key="4">
    <source>
        <dbReference type="ARBA" id="ARBA00012784"/>
    </source>
</evidence>
<keyword evidence="8 11" id="KW-0732">Signal</keyword>
<dbReference type="GO" id="GO:0004000">
    <property type="term" value="F:adenosine deaminase activity"/>
    <property type="evidence" value="ECO:0007669"/>
    <property type="project" value="InterPro"/>
</dbReference>
<keyword evidence="9" id="KW-0378">Hydrolase</keyword>
<comment type="cofactor">
    <cofactor evidence="1">
        <name>Zn(2+)</name>
        <dbReference type="ChEBI" id="CHEBI:29105"/>
    </cofactor>
</comment>
<evidence type="ECO:0000256" key="10">
    <source>
        <dbReference type="ARBA" id="ARBA00047764"/>
    </source>
</evidence>
<feature type="domain" description="Adenosine deaminase" evidence="12">
    <location>
        <begin position="174"/>
        <end position="480"/>
    </location>
</feature>
<dbReference type="Proteomes" id="UP000838878">
    <property type="component" value="Chromosome 1"/>
</dbReference>
<dbReference type="GO" id="GO:0006154">
    <property type="term" value="P:adenosine catabolic process"/>
    <property type="evidence" value="ECO:0007669"/>
    <property type="project" value="InterPro"/>
</dbReference>
<dbReference type="PANTHER" id="PTHR11409">
    <property type="entry name" value="ADENOSINE DEAMINASE"/>
    <property type="match status" value="1"/>
</dbReference>
<evidence type="ECO:0000259" key="13">
    <source>
        <dbReference type="Pfam" id="PF08451"/>
    </source>
</evidence>
<dbReference type="InterPro" id="IPR032466">
    <property type="entry name" value="Metal_Hydrolase"/>
</dbReference>
<evidence type="ECO:0000313" key="15">
    <source>
        <dbReference type="Proteomes" id="UP000838878"/>
    </source>
</evidence>